<dbReference type="OMA" id="TFGSCTX"/>
<comment type="catalytic activity">
    <reaction evidence="3">
        <text>3,3'-diiodo-L-thyronine sulfate + iodide + A + H(+) = 3,3',5-triiodo-L-thyronine sulfate + AH2</text>
        <dbReference type="Rhea" id="RHEA:83751"/>
        <dbReference type="ChEBI" id="CHEBI:13193"/>
        <dbReference type="ChEBI" id="CHEBI:15378"/>
        <dbReference type="ChEBI" id="CHEBI:16382"/>
        <dbReference type="ChEBI" id="CHEBI:17499"/>
        <dbReference type="ChEBI" id="CHEBI:176511"/>
        <dbReference type="ChEBI" id="CHEBI:176515"/>
    </reaction>
    <physiologicalReaction direction="right-to-left" evidence="3">
        <dbReference type="Rhea" id="RHEA:83753"/>
    </physiologicalReaction>
</comment>
<comment type="catalytic activity">
    <reaction evidence="2">
        <text>3,3',5'-triiodo-L-thyronine sulfate + iodide + A + H(+) = L-thyroxine sulfate + AH2</text>
        <dbReference type="Rhea" id="RHEA:83835"/>
        <dbReference type="ChEBI" id="CHEBI:13193"/>
        <dbReference type="ChEBI" id="CHEBI:15378"/>
        <dbReference type="ChEBI" id="CHEBI:16382"/>
        <dbReference type="ChEBI" id="CHEBI:17499"/>
        <dbReference type="ChEBI" id="CHEBI:176512"/>
        <dbReference type="ChEBI" id="CHEBI:176513"/>
    </reaction>
    <physiologicalReaction direction="right-to-left" evidence="2">
        <dbReference type="Rhea" id="RHEA:83837"/>
    </physiologicalReaction>
</comment>
<dbReference type="Gene3D" id="3.40.30.10">
    <property type="entry name" value="Glutaredoxin"/>
    <property type="match status" value="1"/>
</dbReference>
<accession>A0A8C3DZX9</accession>
<evidence type="ECO:0000256" key="1">
    <source>
        <dbReference type="ARBA" id="ARBA00093186"/>
    </source>
</evidence>
<dbReference type="GO" id="GO:0042446">
    <property type="term" value="P:hormone biosynthetic process"/>
    <property type="evidence" value="ECO:0007669"/>
    <property type="project" value="UniProtKB-KW"/>
</dbReference>
<proteinExistence type="inferred from homology"/>
<dbReference type="PIRSF" id="PIRSF001330">
    <property type="entry name" value="IOD"/>
    <property type="match status" value="1"/>
</dbReference>
<dbReference type="GO" id="GO:0004800">
    <property type="term" value="F:thyroxine 5'-deiodinase activity"/>
    <property type="evidence" value="ECO:0007669"/>
    <property type="project" value="InterPro"/>
</dbReference>
<reference evidence="9" key="3">
    <citation type="submission" date="2025-09" db="UniProtKB">
        <authorList>
            <consortium name="Ensembl"/>
        </authorList>
    </citation>
    <scope>IDENTIFICATION</scope>
</reference>
<evidence type="ECO:0000256" key="7">
    <source>
        <dbReference type="ARBA" id="ARBA00093242"/>
    </source>
</evidence>
<comment type="function">
    <text evidence="8">Responsible for the deiodination of T4 (3,5,3',5'-tetraiodothyronine).</text>
</comment>
<evidence type="ECO:0000256" key="4">
    <source>
        <dbReference type="ARBA" id="ARBA00093210"/>
    </source>
</evidence>
<dbReference type="Proteomes" id="UP000694553">
    <property type="component" value="Unassembled WGS sequence"/>
</dbReference>
<comment type="catalytic activity">
    <reaction evidence="1">
        <text>3-iodo-L-thyronine + iodide + A + H(+) = 3,3'-diiodo-L-thyronine + AH2</text>
        <dbReference type="Rhea" id="RHEA:83783"/>
        <dbReference type="ChEBI" id="CHEBI:13193"/>
        <dbReference type="ChEBI" id="CHEBI:15378"/>
        <dbReference type="ChEBI" id="CHEBI:16382"/>
        <dbReference type="ChEBI" id="CHEBI:17499"/>
        <dbReference type="ChEBI" id="CHEBI:176514"/>
        <dbReference type="ChEBI" id="CHEBI:232627"/>
    </reaction>
    <physiologicalReaction direction="right-to-left" evidence="1">
        <dbReference type="Rhea" id="RHEA:83785"/>
    </physiologicalReaction>
</comment>
<gene>
    <name evidence="9" type="primary">DIO1</name>
</gene>
<dbReference type="PANTHER" id="PTHR11781:SF22">
    <property type="entry name" value="TYPE I IODOTHYRONINE DEIODINASE"/>
    <property type="match status" value="1"/>
</dbReference>
<keyword evidence="8" id="KW-0560">Oxidoreductase</keyword>
<evidence type="ECO:0000256" key="3">
    <source>
        <dbReference type="ARBA" id="ARBA00093206"/>
    </source>
</evidence>
<comment type="catalytic activity">
    <reaction evidence="5">
        <text>3,3'-diiodo-L-thyronine sulfate + iodide + A + H(+) = 3,3',5'-triiodo-L-thyronine sulfate + AH2</text>
        <dbReference type="Rhea" id="RHEA:83831"/>
        <dbReference type="ChEBI" id="CHEBI:13193"/>
        <dbReference type="ChEBI" id="CHEBI:15378"/>
        <dbReference type="ChEBI" id="CHEBI:16382"/>
        <dbReference type="ChEBI" id="CHEBI:17499"/>
        <dbReference type="ChEBI" id="CHEBI:176513"/>
        <dbReference type="ChEBI" id="CHEBI:176515"/>
    </reaction>
    <physiologicalReaction direction="right-to-left" evidence="5">
        <dbReference type="Rhea" id="RHEA:83833"/>
    </physiologicalReaction>
</comment>
<reference evidence="9" key="2">
    <citation type="submission" date="2025-08" db="UniProtKB">
        <authorList>
            <consortium name="Ensembl"/>
        </authorList>
    </citation>
    <scope>IDENTIFICATION</scope>
</reference>
<name>A0A8C3DZX9_CORMO</name>
<keyword evidence="8" id="KW-0712">Selenocysteine</keyword>
<evidence type="ECO:0000256" key="8">
    <source>
        <dbReference type="RuleBase" id="RU000676"/>
    </source>
</evidence>
<dbReference type="InterPro" id="IPR000643">
    <property type="entry name" value="Iodothyronine_deiodinase"/>
</dbReference>
<keyword evidence="10" id="KW-1185">Reference proteome</keyword>
<dbReference type="AlphaFoldDB" id="A0A8C3DZX9"/>
<evidence type="ECO:0000313" key="10">
    <source>
        <dbReference type="Proteomes" id="UP000694553"/>
    </source>
</evidence>
<organism evidence="9 10">
    <name type="scientific">Corvus moneduloides</name>
    <name type="common">New Caledonian crow</name>
    <dbReference type="NCBI Taxonomy" id="1196302"/>
    <lineage>
        <taxon>Eukaryota</taxon>
        <taxon>Metazoa</taxon>
        <taxon>Chordata</taxon>
        <taxon>Craniata</taxon>
        <taxon>Vertebrata</taxon>
        <taxon>Euteleostomi</taxon>
        <taxon>Archelosauria</taxon>
        <taxon>Archosauria</taxon>
        <taxon>Dinosauria</taxon>
        <taxon>Saurischia</taxon>
        <taxon>Theropoda</taxon>
        <taxon>Coelurosauria</taxon>
        <taxon>Aves</taxon>
        <taxon>Neognathae</taxon>
        <taxon>Neoaves</taxon>
        <taxon>Telluraves</taxon>
        <taxon>Australaves</taxon>
        <taxon>Passeriformes</taxon>
        <taxon>Corvoidea</taxon>
        <taxon>Corvidae</taxon>
        <taxon>Corvus</taxon>
    </lineage>
</organism>
<dbReference type="Ensembl" id="ENSCMUT00000015579.2">
    <property type="protein sequence ID" value="ENSCMUP00000014511.2"/>
    <property type="gene ID" value="ENSCMUG00000009057.2"/>
</dbReference>
<comment type="catalytic activity">
    <reaction evidence="4">
        <text>3'-iodothyronamine + iodide + A + H(+) = 3',5'-diiodothyronamine + AH2</text>
        <dbReference type="Rhea" id="RHEA:83803"/>
        <dbReference type="ChEBI" id="CHEBI:13193"/>
        <dbReference type="ChEBI" id="CHEBI:15378"/>
        <dbReference type="ChEBI" id="CHEBI:16382"/>
        <dbReference type="ChEBI" id="CHEBI:17499"/>
        <dbReference type="ChEBI" id="CHEBI:233339"/>
        <dbReference type="ChEBI" id="CHEBI:233342"/>
    </reaction>
    <physiologicalReaction direction="right-to-left" evidence="4">
        <dbReference type="Rhea" id="RHEA:83805"/>
    </physiologicalReaction>
</comment>
<evidence type="ECO:0000313" key="9">
    <source>
        <dbReference type="Ensembl" id="ENSCMUP00000014511.2"/>
    </source>
</evidence>
<evidence type="ECO:0000256" key="2">
    <source>
        <dbReference type="ARBA" id="ARBA00093202"/>
    </source>
</evidence>
<dbReference type="Pfam" id="PF00837">
    <property type="entry name" value="T4_deiodinase"/>
    <property type="match status" value="1"/>
</dbReference>
<dbReference type="GO" id="GO:0042404">
    <property type="term" value="P:thyroid hormone catabolic process"/>
    <property type="evidence" value="ECO:0007669"/>
    <property type="project" value="UniProtKB-ARBA"/>
</dbReference>
<comment type="similarity">
    <text evidence="8">Belongs to the iodothyronine deiodinase family.</text>
</comment>
<protein>
    <recommendedName>
        <fullName evidence="8">Iodothyronine deiodinase</fullName>
    </recommendedName>
</protein>
<comment type="catalytic activity">
    <reaction evidence="6">
        <text>3,3'-diiodothyronamine + iodide + A + H(+) = 3,3',5'-triiodothyronamine + AH2</text>
        <dbReference type="Rhea" id="RHEA:83795"/>
        <dbReference type="ChEBI" id="CHEBI:13193"/>
        <dbReference type="ChEBI" id="CHEBI:15378"/>
        <dbReference type="ChEBI" id="CHEBI:16382"/>
        <dbReference type="ChEBI" id="CHEBI:17499"/>
        <dbReference type="ChEBI" id="CHEBI:233341"/>
        <dbReference type="ChEBI" id="CHEBI:233343"/>
    </reaction>
    <physiologicalReaction direction="right-to-left" evidence="6">
        <dbReference type="Rhea" id="RHEA:83797"/>
    </physiologicalReaction>
</comment>
<evidence type="ECO:0000256" key="5">
    <source>
        <dbReference type="ARBA" id="ARBA00093219"/>
    </source>
</evidence>
<dbReference type="PANTHER" id="PTHR11781">
    <property type="entry name" value="IODOTHYRONINE DEIODINASE"/>
    <property type="match status" value="1"/>
</dbReference>
<keyword evidence="8" id="KW-0893">Thyroid hormones biosynthesis</keyword>
<evidence type="ECO:0000256" key="6">
    <source>
        <dbReference type="ARBA" id="ARBA00093236"/>
    </source>
</evidence>
<reference evidence="10" key="1">
    <citation type="submission" date="2019-10" db="EMBL/GenBank/DDBJ databases">
        <title>Corvus moneduloides (New Caledonian crow) genome, bCorMon1, primary haplotype.</title>
        <authorList>
            <person name="Rutz C."/>
            <person name="Fungtammasan C."/>
            <person name="Mountcastle J."/>
            <person name="Formenti G."/>
            <person name="Chow W."/>
            <person name="Howe K."/>
            <person name="Steele M.P."/>
            <person name="Fernandes J."/>
            <person name="Gilbert M.T.P."/>
            <person name="Fedrigo O."/>
            <person name="Jarvis E.D."/>
            <person name="Gemmell N."/>
        </authorList>
    </citation>
    <scope>NUCLEOTIDE SEQUENCE [LARGE SCALE GENOMIC DNA]</scope>
</reference>
<comment type="catalytic activity">
    <reaction evidence="7">
        <text>3-iodothyronamine + iodide + A + H(+) = 3,3'-diiodothyronamine + AH2</text>
        <dbReference type="Rhea" id="RHEA:83827"/>
        <dbReference type="ChEBI" id="CHEBI:13193"/>
        <dbReference type="ChEBI" id="CHEBI:15378"/>
        <dbReference type="ChEBI" id="CHEBI:16382"/>
        <dbReference type="ChEBI" id="CHEBI:17499"/>
        <dbReference type="ChEBI" id="CHEBI:231647"/>
        <dbReference type="ChEBI" id="CHEBI:233341"/>
    </reaction>
    <physiologicalReaction direction="right-to-left" evidence="7">
        <dbReference type="Rhea" id="RHEA:83829"/>
    </physiologicalReaction>
</comment>
<sequence>MGQPQLLWKILILLQVTLSVVVGKTLMILFPNAMKRYILKMGEKSRMNQNPKFSYENWGPTFFSFKYLLFVLKVKWKRLEDEAYEGHPAPNTPVVTLGGEVRHLLDFMAGQYLSRVAGFGLLRFNKLIKDFSSVADFLIIYIEEAHAVDGWAFKNNVVIKNHRSLEDRKIAAQFLQKNHPLCPVVLDTMQNLSSSKYAALPERLYLLQGGKVIYKGGVGPWNYHPQEIRAILEKLK</sequence>
<accession>A0A8U7NLX5</accession>